<dbReference type="PaxDb" id="6945-B7Q444"/>
<name>B7Q444_IXOSC</name>
<evidence type="ECO:0000313" key="4">
    <source>
        <dbReference type="EnsemblMetazoa" id="ISCW021664-PA"/>
    </source>
</evidence>
<dbReference type="EnsemblMetazoa" id="ISCW021664-RA">
    <property type="protein sequence ID" value="ISCW021664-PA"/>
    <property type="gene ID" value="ISCW021664"/>
</dbReference>
<sequence length="161" mass="17195">MTSGRTWCVVVLRLLVLLARGGGPVCSSRIELKENGYTGIVVALSARLQGNVAGRQLIPPLEALRTILGASTAVDVEVRGGVAPPSLSGRGARSGSGERPSGETSVFFSSAGDDGYRSRLRCGQKCAQGNAAEPRRRRGINLRRLRPELVIRHDLEPPLRL</sequence>
<evidence type="ECO:0000313" key="3">
    <source>
        <dbReference type="EMBL" id="EEC13616.1"/>
    </source>
</evidence>
<dbReference type="HOGENOM" id="CLU_1645605_0_0_1"/>
<dbReference type="EMBL" id="ABJB010243887">
    <property type="status" value="NOT_ANNOTATED_CDS"/>
    <property type="molecule type" value="Genomic_DNA"/>
</dbReference>
<dbReference type="OrthoDB" id="687730at2759"/>
<reference evidence="4" key="2">
    <citation type="submission" date="2020-05" db="UniProtKB">
        <authorList>
            <consortium name="EnsemblMetazoa"/>
        </authorList>
    </citation>
    <scope>IDENTIFICATION</scope>
    <source>
        <strain evidence="4">wikel</strain>
    </source>
</reference>
<dbReference type="Proteomes" id="UP000001555">
    <property type="component" value="Unassembled WGS sequence"/>
</dbReference>
<dbReference type="EMBL" id="ABJB011031125">
    <property type="status" value="NOT_ANNOTATED_CDS"/>
    <property type="molecule type" value="Genomic_DNA"/>
</dbReference>
<gene>
    <name evidence="3" type="ORF">IscW_ISCW021664</name>
</gene>
<keyword evidence="5" id="KW-1185">Reference proteome</keyword>
<feature type="compositionally biased region" description="Low complexity" evidence="1">
    <location>
        <begin position="84"/>
        <end position="99"/>
    </location>
</feature>
<feature type="chain" id="PRO_5014568228" description="Secreted protein" evidence="2">
    <location>
        <begin position="28"/>
        <end position="161"/>
    </location>
</feature>
<dbReference type="InParanoid" id="B7Q444"/>
<reference evidence="3 5" key="1">
    <citation type="submission" date="2008-03" db="EMBL/GenBank/DDBJ databases">
        <title>Annotation of Ixodes scapularis.</title>
        <authorList>
            <consortium name="Ixodes scapularis Genome Project Consortium"/>
            <person name="Caler E."/>
            <person name="Hannick L.I."/>
            <person name="Bidwell S."/>
            <person name="Joardar V."/>
            <person name="Thiagarajan M."/>
            <person name="Amedeo P."/>
            <person name="Galinsky K.J."/>
            <person name="Schobel S."/>
            <person name="Inman J."/>
            <person name="Hostetler J."/>
            <person name="Miller J."/>
            <person name="Hammond M."/>
            <person name="Megy K."/>
            <person name="Lawson D."/>
            <person name="Kodira C."/>
            <person name="Sutton G."/>
            <person name="Meyer J."/>
            <person name="Hill C.A."/>
            <person name="Birren B."/>
            <person name="Nene V."/>
            <person name="Collins F."/>
            <person name="Alarcon-Chaidez F."/>
            <person name="Wikel S."/>
            <person name="Strausberg R."/>
        </authorList>
    </citation>
    <scope>NUCLEOTIDE SEQUENCE [LARGE SCALE GENOMIC DNA]</scope>
    <source>
        <strain evidence="5">Wikel</strain>
        <strain evidence="3">Wikel colony</strain>
    </source>
</reference>
<organism>
    <name type="scientific">Ixodes scapularis</name>
    <name type="common">Black-legged tick</name>
    <name type="synonym">Deer tick</name>
    <dbReference type="NCBI Taxonomy" id="6945"/>
    <lineage>
        <taxon>Eukaryota</taxon>
        <taxon>Metazoa</taxon>
        <taxon>Ecdysozoa</taxon>
        <taxon>Arthropoda</taxon>
        <taxon>Chelicerata</taxon>
        <taxon>Arachnida</taxon>
        <taxon>Acari</taxon>
        <taxon>Parasitiformes</taxon>
        <taxon>Ixodida</taxon>
        <taxon>Ixodoidea</taxon>
        <taxon>Ixodidae</taxon>
        <taxon>Ixodinae</taxon>
        <taxon>Ixodes</taxon>
    </lineage>
</organism>
<dbReference type="VEuPathDB" id="VectorBase:ISCW021664"/>
<protein>
    <recommendedName>
        <fullName evidence="6">Secreted protein</fullName>
    </recommendedName>
</protein>
<dbReference type="EMBL" id="ABJB010242958">
    <property type="status" value="NOT_ANNOTATED_CDS"/>
    <property type="molecule type" value="Genomic_DNA"/>
</dbReference>
<feature type="signal peptide" evidence="2">
    <location>
        <begin position="1"/>
        <end position="27"/>
    </location>
</feature>
<proteinExistence type="predicted"/>
<evidence type="ECO:0008006" key="6">
    <source>
        <dbReference type="Google" id="ProtNLM"/>
    </source>
</evidence>
<dbReference type="VEuPathDB" id="VectorBase:ISCI021664"/>
<evidence type="ECO:0000256" key="1">
    <source>
        <dbReference type="SAM" id="MobiDB-lite"/>
    </source>
</evidence>
<feature type="region of interest" description="Disordered" evidence="1">
    <location>
        <begin position="82"/>
        <end position="108"/>
    </location>
</feature>
<dbReference type="VEuPathDB" id="VectorBase:ISCP_013180"/>
<dbReference type="AlphaFoldDB" id="B7Q444"/>
<evidence type="ECO:0000313" key="5">
    <source>
        <dbReference type="Proteomes" id="UP000001555"/>
    </source>
</evidence>
<keyword evidence="2" id="KW-0732">Signal</keyword>
<accession>B7Q444</accession>
<dbReference type="EMBL" id="DS853347">
    <property type="protein sequence ID" value="EEC13616.1"/>
    <property type="molecule type" value="Genomic_DNA"/>
</dbReference>
<evidence type="ECO:0000256" key="2">
    <source>
        <dbReference type="SAM" id="SignalP"/>
    </source>
</evidence>